<sequence>MQLDQRTRLKNNEVGHSIGPILCSLFRDRDARGEQKTGKSKSHEDDSPKEREHRKGAYTGNPQTAYQEGDDGGTAQTNILNESWNTAQAAKAKAMSTASNTTYVPGTRFVRGDRGLKHYGGRREQVDRIAEKHAASGSLRPRRRLKEGAKRRRGREVKE</sequence>
<feature type="region of interest" description="Disordered" evidence="1">
    <location>
        <begin position="113"/>
        <end position="159"/>
    </location>
</feature>
<feature type="compositionally biased region" description="Basic and acidic residues" evidence="1">
    <location>
        <begin position="1"/>
        <end position="13"/>
    </location>
</feature>
<dbReference type="AlphaFoldDB" id="A0A811MTX9"/>
<protein>
    <submittedName>
        <fullName evidence="2">Uncharacterized protein</fullName>
    </submittedName>
</protein>
<proteinExistence type="predicted"/>
<feature type="compositionally biased region" description="Basic and acidic residues" evidence="1">
    <location>
        <begin position="113"/>
        <end position="134"/>
    </location>
</feature>
<keyword evidence="3" id="KW-1185">Reference proteome</keyword>
<accession>A0A811MTX9</accession>
<evidence type="ECO:0000256" key="1">
    <source>
        <dbReference type="SAM" id="MobiDB-lite"/>
    </source>
</evidence>
<evidence type="ECO:0000313" key="2">
    <source>
        <dbReference type="EMBL" id="CAD6211285.1"/>
    </source>
</evidence>
<name>A0A811MTX9_9POAL</name>
<organism evidence="2 3">
    <name type="scientific">Miscanthus lutarioriparius</name>
    <dbReference type="NCBI Taxonomy" id="422564"/>
    <lineage>
        <taxon>Eukaryota</taxon>
        <taxon>Viridiplantae</taxon>
        <taxon>Streptophyta</taxon>
        <taxon>Embryophyta</taxon>
        <taxon>Tracheophyta</taxon>
        <taxon>Spermatophyta</taxon>
        <taxon>Magnoliopsida</taxon>
        <taxon>Liliopsida</taxon>
        <taxon>Poales</taxon>
        <taxon>Poaceae</taxon>
        <taxon>PACMAD clade</taxon>
        <taxon>Panicoideae</taxon>
        <taxon>Andropogonodae</taxon>
        <taxon>Andropogoneae</taxon>
        <taxon>Saccharinae</taxon>
        <taxon>Miscanthus</taxon>
    </lineage>
</organism>
<feature type="compositionally biased region" description="Basic residues" evidence="1">
    <location>
        <begin position="140"/>
        <end position="159"/>
    </location>
</feature>
<comment type="caution">
    <text evidence="2">The sequence shown here is derived from an EMBL/GenBank/DDBJ whole genome shotgun (WGS) entry which is preliminary data.</text>
</comment>
<dbReference type="EMBL" id="CAJGYO010000002">
    <property type="protein sequence ID" value="CAD6211285.1"/>
    <property type="molecule type" value="Genomic_DNA"/>
</dbReference>
<reference evidence="2" key="1">
    <citation type="submission" date="2020-10" db="EMBL/GenBank/DDBJ databases">
        <authorList>
            <person name="Han B."/>
            <person name="Lu T."/>
            <person name="Zhao Q."/>
            <person name="Huang X."/>
            <person name="Zhao Y."/>
        </authorList>
    </citation>
    <scope>NUCLEOTIDE SEQUENCE</scope>
</reference>
<feature type="region of interest" description="Disordered" evidence="1">
    <location>
        <begin position="1"/>
        <end position="77"/>
    </location>
</feature>
<evidence type="ECO:0000313" key="3">
    <source>
        <dbReference type="Proteomes" id="UP000604825"/>
    </source>
</evidence>
<dbReference type="Proteomes" id="UP000604825">
    <property type="component" value="Unassembled WGS sequence"/>
</dbReference>
<gene>
    <name evidence="2" type="ORF">NCGR_LOCUS7264</name>
</gene>
<feature type="compositionally biased region" description="Basic and acidic residues" evidence="1">
    <location>
        <begin position="26"/>
        <end position="55"/>
    </location>
</feature>